<comment type="caution">
    <text evidence="19">The sequence shown here is derived from an EMBL/GenBank/DDBJ whole genome shotgun (WGS) entry which is preliminary data.</text>
</comment>
<evidence type="ECO:0000256" key="3">
    <source>
        <dbReference type="ARBA" id="ARBA00004613"/>
    </source>
</evidence>
<evidence type="ECO:0000256" key="17">
    <source>
        <dbReference type="SAM" id="SignalP"/>
    </source>
</evidence>
<dbReference type="PANTHER" id="PTHR33048">
    <property type="entry name" value="PTH11-LIKE INTEGRAL MEMBRANE PROTEIN (AFU_ORTHOLOGUE AFUA_5G11245)"/>
    <property type="match status" value="1"/>
</dbReference>
<name>A0A484FF85_COLOR</name>
<accession>A0A484FF85</accession>
<evidence type="ECO:0000256" key="9">
    <source>
        <dbReference type="ARBA" id="ARBA00022989"/>
    </source>
</evidence>
<evidence type="ECO:0000256" key="6">
    <source>
        <dbReference type="ARBA" id="ARBA00022622"/>
    </source>
</evidence>
<evidence type="ECO:0000256" key="8">
    <source>
        <dbReference type="ARBA" id="ARBA00022729"/>
    </source>
</evidence>
<evidence type="ECO:0000259" key="18">
    <source>
        <dbReference type="PROSITE" id="PS52012"/>
    </source>
</evidence>
<feature type="signal peptide" evidence="17">
    <location>
        <begin position="1"/>
        <end position="21"/>
    </location>
</feature>
<evidence type="ECO:0000256" key="4">
    <source>
        <dbReference type="ARBA" id="ARBA00010031"/>
    </source>
</evidence>
<dbReference type="InterPro" id="IPR049326">
    <property type="entry name" value="Rhodopsin_dom_fungi"/>
</dbReference>
<evidence type="ECO:0000256" key="5">
    <source>
        <dbReference type="ARBA" id="ARBA00022525"/>
    </source>
</evidence>
<feature type="disulfide bond" evidence="14">
    <location>
        <begin position="607"/>
        <end position="638"/>
    </location>
</feature>
<comment type="subcellular location">
    <subcellularLocation>
        <location evidence="2">Membrane</location>
        <topology evidence="2">Lipid-anchor</topology>
        <topology evidence="2">GPI-anchor</topology>
    </subcellularLocation>
    <subcellularLocation>
        <location evidence="1">Membrane</location>
        <topology evidence="1">Multi-pass membrane protein</topology>
    </subcellularLocation>
    <subcellularLocation>
        <location evidence="3">Secreted</location>
    </subcellularLocation>
</comment>
<dbReference type="PROSITE" id="PS52012">
    <property type="entry name" value="CFEM"/>
    <property type="match status" value="1"/>
</dbReference>
<dbReference type="Proteomes" id="UP000014480">
    <property type="component" value="Unassembled WGS sequence"/>
</dbReference>
<protein>
    <submittedName>
        <fullName evidence="19">Satratoxin biosynthesis SC1 cluster protein 4</fullName>
    </submittedName>
</protein>
<sequence>MLRFIIHFLLLLSGIIVHTTASTTHNVPEASQKLKRQVMLPPGKPRDRPQQLFPFTITEAEAVNAEPPRQPAELQEWYGTSMYGFVGCANVEYIKLAYSEAQNILHSEGINSNIDWTSSAAVEYLGPPYENLDQRAYIQKKLANMTMAWAPGPYAKWVQVRCDDPAQRCAVTCPITTEDQVTRMPTYSVNPSPDAPLGQSWPYINLCEDFWNAKPNLRDIIESSRQETDWRKKYHIESYRSRASLILRELIQLEFNAIENRNTMPLGAEQGPGALVKSGKMAASDELPQPQARSDGPLVDLAMKLNYAQERTKEGRPSGWLSAHGTIFTKILARFQPKGYDIDIGYYTRRNINSVTGFVLATYITEQTGIYPFLPMVYPAAWWEDVPFHFVIRDIPGAAWWTDSQNGVVLNMSKAVQMSPLPDLSGKCRESSANWQDDYEVGEPHSEFLYPTAYNFAIRDWYKLIRDGNPNPGSCRLNMTQIQTCDPQGSNQFVRLSLTSPTGDLLYVSPDTDPYRGEALNLYQSIEVKQGQMAETLRITLKEHEAIWMQYGESEWATNLVVGASKCVVTRDKWKAYGPVDCPAPPLDVYRDRAYSFEDNPDCAQPCLREGAQLSACPSTNTKCLCHDVLFMNYMGTCSAERCSPSKALATRNTTWTVCQLQPHRVPRLTPEARIVSFVLCPTLAVGLRIMSKFWRACRWGMDDAFIIAAFVVLISFVPLSILVEKLDTKTVFWNSTPAQVAGYFVVFYVLQALYVTCITLIKASILFMYLRIFPDERFRAVLWATQAFNLAVGLTFTLVGLFQCRPVHLGWTWWRQPELREGHCLNVIAETIVHTAIQLMLDVWMLALTATQVLGMNMPLREKLAIMLMFGLGLFLTAVSAVRLKVVVNAPNSTGDSSAIPVWSDVELYVGVVTACVPSIRQLFRKILFTQRGLFKTTSPGSDRSRENNSGSSKSPAVNSQCSGDAELARTCASHGSAGGD</sequence>
<evidence type="ECO:0000256" key="15">
    <source>
        <dbReference type="SAM" id="MobiDB-lite"/>
    </source>
</evidence>
<keyword evidence="6" id="KW-0336">GPI-anchor</keyword>
<dbReference type="AlphaFoldDB" id="A0A484FF85"/>
<reference evidence="20" key="2">
    <citation type="journal article" date="2019" name="Mol. Plant Microbe Interact.">
        <title>Genome sequence resources for four phytopathogenic fungi from the Colletotrichum orbiculare species complex.</title>
        <authorList>
            <person name="Gan P."/>
            <person name="Tsushima A."/>
            <person name="Narusaka M."/>
            <person name="Narusaka Y."/>
            <person name="Takano Y."/>
            <person name="Kubo Y."/>
            <person name="Shirasu K."/>
        </authorList>
    </citation>
    <scope>GENOME REANNOTATION</scope>
    <source>
        <strain evidence="20">104-T / ATCC 96160 / CBS 514.97 / LARS 414 / MAFF 240422</strain>
    </source>
</reference>
<dbReference type="GO" id="GO:0005576">
    <property type="term" value="C:extracellular region"/>
    <property type="evidence" value="ECO:0007669"/>
    <property type="project" value="UniProtKB-SubCell"/>
</dbReference>
<keyword evidence="11 14" id="KW-1015">Disulfide bond</keyword>
<feature type="transmembrane region" description="Helical" evidence="16">
    <location>
        <begin position="867"/>
        <end position="887"/>
    </location>
</feature>
<evidence type="ECO:0000256" key="13">
    <source>
        <dbReference type="ARBA" id="ARBA00038359"/>
    </source>
</evidence>
<evidence type="ECO:0000256" key="10">
    <source>
        <dbReference type="ARBA" id="ARBA00023136"/>
    </source>
</evidence>
<feature type="transmembrane region" description="Helical" evidence="16">
    <location>
        <begin position="704"/>
        <end position="724"/>
    </location>
</feature>
<evidence type="ECO:0000313" key="19">
    <source>
        <dbReference type="EMBL" id="TDZ16281.1"/>
    </source>
</evidence>
<evidence type="ECO:0000256" key="2">
    <source>
        <dbReference type="ARBA" id="ARBA00004589"/>
    </source>
</evidence>
<feature type="chain" id="PRO_5019834268" evidence="17">
    <location>
        <begin position="22"/>
        <end position="982"/>
    </location>
</feature>
<feature type="disulfide bond" evidence="14">
    <location>
        <begin position="626"/>
        <end position="659"/>
    </location>
</feature>
<keyword evidence="12" id="KW-0449">Lipoprotein</keyword>
<dbReference type="OrthoDB" id="1896086at2759"/>
<keyword evidence="5" id="KW-0964">Secreted</keyword>
<feature type="transmembrane region" description="Helical" evidence="16">
    <location>
        <begin position="675"/>
        <end position="692"/>
    </location>
</feature>
<evidence type="ECO:0000256" key="14">
    <source>
        <dbReference type="PROSITE-ProRule" id="PRU01356"/>
    </source>
</evidence>
<dbReference type="Pfam" id="PF05730">
    <property type="entry name" value="CFEM"/>
    <property type="match status" value="1"/>
</dbReference>
<dbReference type="InterPro" id="IPR052337">
    <property type="entry name" value="SAT4-like"/>
</dbReference>
<evidence type="ECO:0000313" key="20">
    <source>
        <dbReference type="Proteomes" id="UP000014480"/>
    </source>
</evidence>
<evidence type="ECO:0000256" key="7">
    <source>
        <dbReference type="ARBA" id="ARBA00022692"/>
    </source>
</evidence>
<organism evidence="19 20">
    <name type="scientific">Colletotrichum orbiculare (strain 104-T / ATCC 96160 / CBS 514.97 / LARS 414 / MAFF 240422)</name>
    <name type="common">Cucumber anthracnose fungus</name>
    <name type="synonym">Colletotrichum lagenarium</name>
    <dbReference type="NCBI Taxonomy" id="1213857"/>
    <lineage>
        <taxon>Eukaryota</taxon>
        <taxon>Fungi</taxon>
        <taxon>Dikarya</taxon>
        <taxon>Ascomycota</taxon>
        <taxon>Pezizomycotina</taxon>
        <taxon>Sordariomycetes</taxon>
        <taxon>Hypocreomycetidae</taxon>
        <taxon>Glomerellales</taxon>
        <taxon>Glomerellaceae</taxon>
        <taxon>Colletotrichum</taxon>
        <taxon>Colletotrichum orbiculare species complex</taxon>
    </lineage>
</organism>
<feature type="transmembrane region" description="Helical" evidence="16">
    <location>
        <begin position="782"/>
        <end position="803"/>
    </location>
</feature>
<dbReference type="EMBL" id="AMCV02000035">
    <property type="protein sequence ID" value="TDZ16281.1"/>
    <property type="molecule type" value="Genomic_DNA"/>
</dbReference>
<evidence type="ECO:0000256" key="11">
    <source>
        <dbReference type="ARBA" id="ARBA00023157"/>
    </source>
</evidence>
<reference evidence="20" key="1">
    <citation type="journal article" date="2013" name="New Phytol.">
        <title>Comparative genomic and transcriptomic analyses reveal the hemibiotrophic stage shift of Colletotrichum fungi.</title>
        <authorList>
            <person name="Gan P."/>
            <person name="Ikeda K."/>
            <person name="Irieda H."/>
            <person name="Narusaka M."/>
            <person name="O'Connell R.J."/>
            <person name="Narusaka Y."/>
            <person name="Takano Y."/>
            <person name="Kubo Y."/>
            <person name="Shirasu K."/>
        </authorList>
    </citation>
    <scope>NUCLEOTIDE SEQUENCE [LARGE SCALE GENOMIC DNA]</scope>
    <source>
        <strain evidence="20">104-T / ATCC 96160 / CBS 514.97 / LARS 414 / MAFF 240422</strain>
    </source>
</reference>
<keyword evidence="8 17" id="KW-0732">Signal</keyword>
<feature type="domain" description="CFEM" evidence="18">
    <location>
        <begin position="575"/>
        <end position="686"/>
    </location>
</feature>
<comment type="caution">
    <text evidence="14">Lacks conserved residue(s) required for the propagation of feature annotation.</text>
</comment>
<gene>
    <name evidence="19" type="primary">SAT4-4</name>
    <name evidence="19" type="ORF">Cob_v010683</name>
</gene>
<evidence type="ECO:0000256" key="1">
    <source>
        <dbReference type="ARBA" id="ARBA00004141"/>
    </source>
</evidence>
<comment type="similarity">
    <text evidence="13">Belongs to the SAT4 family.</text>
</comment>
<keyword evidence="20" id="KW-1185">Reference proteome</keyword>
<comment type="similarity">
    <text evidence="4">Belongs to the RBT5 family.</text>
</comment>
<dbReference type="SMART" id="SM00747">
    <property type="entry name" value="CFEM"/>
    <property type="match status" value="1"/>
</dbReference>
<proteinExistence type="inferred from homology"/>
<keyword evidence="7 16" id="KW-0812">Transmembrane</keyword>
<keyword evidence="6" id="KW-0325">Glycoprotein</keyword>
<evidence type="ECO:0000256" key="16">
    <source>
        <dbReference type="SAM" id="Phobius"/>
    </source>
</evidence>
<feature type="disulfide bond" evidence="14">
    <location>
        <begin position="617"/>
        <end position="624"/>
    </location>
</feature>
<evidence type="ECO:0000256" key="12">
    <source>
        <dbReference type="ARBA" id="ARBA00023288"/>
    </source>
</evidence>
<keyword evidence="9 16" id="KW-1133">Transmembrane helix</keyword>
<feature type="disulfide bond" evidence="14">
    <location>
        <begin position="603"/>
        <end position="643"/>
    </location>
</feature>
<dbReference type="InterPro" id="IPR008427">
    <property type="entry name" value="Extracellular_membr_CFEM_dom"/>
</dbReference>
<dbReference type="PANTHER" id="PTHR33048:SF47">
    <property type="entry name" value="INTEGRAL MEMBRANE PROTEIN-RELATED"/>
    <property type="match status" value="1"/>
</dbReference>
<dbReference type="GO" id="GO:0098552">
    <property type="term" value="C:side of membrane"/>
    <property type="evidence" value="ECO:0007669"/>
    <property type="project" value="UniProtKB-KW"/>
</dbReference>
<feature type="region of interest" description="Disordered" evidence="15">
    <location>
        <begin position="939"/>
        <end position="965"/>
    </location>
</feature>
<dbReference type="Pfam" id="PF20684">
    <property type="entry name" value="Fung_rhodopsin"/>
    <property type="match status" value="1"/>
</dbReference>
<feature type="compositionally biased region" description="Polar residues" evidence="15">
    <location>
        <begin position="939"/>
        <end position="964"/>
    </location>
</feature>
<keyword evidence="10 16" id="KW-0472">Membrane</keyword>
<feature type="transmembrane region" description="Helical" evidence="16">
    <location>
        <begin position="744"/>
        <end position="770"/>
    </location>
</feature>
<dbReference type="STRING" id="1213857.A0A484FF85"/>